<name>A0A0P9ML29_PSESX</name>
<dbReference type="AlphaFoldDB" id="A0A0P9ML29"/>
<evidence type="ECO:0000313" key="1">
    <source>
        <dbReference type="EMBL" id="KPW92684.1"/>
    </source>
</evidence>
<gene>
    <name evidence="1" type="ORF">ALO79_200296</name>
</gene>
<reference evidence="1 2" key="1">
    <citation type="submission" date="2015-09" db="EMBL/GenBank/DDBJ databases">
        <title>Genome announcement of multiple Pseudomonas syringae strains.</title>
        <authorList>
            <person name="Thakur S."/>
            <person name="Wang P.W."/>
            <person name="Gong Y."/>
            <person name="Weir B.S."/>
            <person name="Guttman D.S."/>
        </authorList>
    </citation>
    <scope>NUCLEOTIDE SEQUENCE [LARGE SCALE GENOMIC DNA]</scope>
    <source>
        <strain evidence="1 2">ICMP9419</strain>
    </source>
</reference>
<proteinExistence type="predicted"/>
<sequence length="38" mass="4538">MAPKIRLFSTLYFIFKDYFCIFYKNDLLQVLSDAKIAT</sequence>
<protein>
    <submittedName>
        <fullName evidence="1">Uncharacterized protein</fullName>
    </submittedName>
</protein>
<dbReference type="Proteomes" id="UP000050381">
    <property type="component" value="Unassembled WGS sequence"/>
</dbReference>
<dbReference type="PATRIC" id="fig|264450.4.peg.951"/>
<dbReference type="EMBL" id="LJQD01000386">
    <property type="protein sequence ID" value="KPW92684.1"/>
    <property type="molecule type" value="Genomic_DNA"/>
</dbReference>
<organism evidence="1 2">
    <name type="scientific">Pseudomonas syringae pv. castaneae</name>
    <dbReference type="NCBI Taxonomy" id="264450"/>
    <lineage>
        <taxon>Bacteria</taxon>
        <taxon>Pseudomonadati</taxon>
        <taxon>Pseudomonadota</taxon>
        <taxon>Gammaproteobacteria</taxon>
        <taxon>Pseudomonadales</taxon>
        <taxon>Pseudomonadaceae</taxon>
        <taxon>Pseudomonas</taxon>
        <taxon>Pseudomonas syringae</taxon>
    </lineage>
</organism>
<evidence type="ECO:0000313" key="2">
    <source>
        <dbReference type="Proteomes" id="UP000050381"/>
    </source>
</evidence>
<accession>A0A0P9ML29</accession>
<comment type="caution">
    <text evidence="1">The sequence shown here is derived from an EMBL/GenBank/DDBJ whole genome shotgun (WGS) entry which is preliminary data.</text>
</comment>